<dbReference type="SUPFAM" id="SSF54427">
    <property type="entry name" value="NTF2-like"/>
    <property type="match status" value="1"/>
</dbReference>
<dbReference type="Pfam" id="PF14534">
    <property type="entry name" value="DUF4440"/>
    <property type="match status" value="1"/>
</dbReference>
<dbReference type="InterPro" id="IPR032710">
    <property type="entry name" value="NTF2-like_dom_sf"/>
</dbReference>
<gene>
    <name evidence="2" type="ORF">GCM10008957_53840</name>
</gene>
<accession>A0A918FHC8</accession>
<dbReference type="EMBL" id="BMQL01000081">
    <property type="protein sequence ID" value="GGR37701.1"/>
    <property type="molecule type" value="Genomic_DNA"/>
</dbReference>
<dbReference type="Proteomes" id="UP000603865">
    <property type="component" value="Unassembled WGS sequence"/>
</dbReference>
<dbReference type="InterPro" id="IPR027843">
    <property type="entry name" value="DUF4440"/>
</dbReference>
<name>A0A918FHC8_9DEIO</name>
<evidence type="ECO:0000313" key="2">
    <source>
        <dbReference type="EMBL" id="GGR37701.1"/>
    </source>
</evidence>
<dbReference type="AlphaFoldDB" id="A0A918FHC8"/>
<proteinExistence type="predicted"/>
<comment type="caution">
    <text evidence="2">The sequence shown here is derived from an EMBL/GenBank/DDBJ whole genome shotgun (WGS) entry which is preliminary data.</text>
</comment>
<keyword evidence="3" id="KW-1185">Reference proteome</keyword>
<evidence type="ECO:0000259" key="1">
    <source>
        <dbReference type="Pfam" id="PF14534"/>
    </source>
</evidence>
<feature type="domain" description="DUF4440" evidence="1">
    <location>
        <begin position="14"/>
        <end position="118"/>
    </location>
</feature>
<reference evidence="2" key="2">
    <citation type="submission" date="2020-09" db="EMBL/GenBank/DDBJ databases">
        <authorList>
            <person name="Sun Q."/>
            <person name="Ohkuma M."/>
        </authorList>
    </citation>
    <scope>NUCLEOTIDE SEQUENCE</scope>
    <source>
        <strain evidence="2">JCM 31311</strain>
    </source>
</reference>
<organism evidence="2 3">
    <name type="scientific">Deinococcus ruber</name>
    <dbReference type="NCBI Taxonomy" id="1848197"/>
    <lineage>
        <taxon>Bacteria</taxon>
        <taxon>Thermotogati</taxon>
        <taxon>Deinococcota</taxon>
        <taxon>Deinococci</taxon>
        <taxon>Deinococcales</taxon>
        <taxon>Deinococcaceae</taxon>
        <taxon>Deinococcus</taxon>
    </lineage>
</organism>
<evidence type="ECO:0000313" key="3">
    <source>
        <dbReference type="Proteomes" id="UP000603865"/>
    </source>
</evidence>
<protein>
    <submittedName>
        <fullName evidence="2">DUF4440 domain-containing protein</fullName>
    </submittedName>
</protein>
<reference evidence="2" key="1">
    <citation type="journal article" date="2014" name="Int. J. Syst. Evol. Microbiol.">
        <title>Complete genome sequence of Corynebacterium casei LMG S-19264T (=DSM 44701T), isolated from a smear-ripened cheese.</title>
        <authorList>
            <consortium name="US DOE Joint Genome Institute (JGI-PGF)"/>
            <person name="Walter F."/>
            <person name="Albersmeier A."/>
            <person name="Kalinowski J."/>
            <person name="Ruckert C."/>
        </authorList>
    </citation>
    <scope>NUCLEOTIDE SEQUENCE</scope>
    <source>
        <strain evidence="2">JCM 31311</strain>
    </source>
</reference>
<dbReference type="Gene3D" id="3.10.450.50">
    <property type="match status" value="1"/>
</dbReference>
<sequence>MTVAQEQQAKTEVLESHQALFRAMVEGRTDVLDDLLEDRFTLTHITGYVQPRDEWLAEIRSAKFRYHEIDEKNVSVELAGSTAVLISRAVFTVTIGGSRGTWSLQSTLQYRRTKGHWTVDWYRARFD</sequence>